<dbReference type="Proteomes" id="UP000657592">
    <property type="component" value="Unassembled WGS sequence"/>
</dbReference>
<keyword evidence="2" id="KW-1185">Reference proteome</keyword>
<organism evidence="1 2">
    <name type="scientific">Microbacterium album</name>
    <dbReference type="NCBI Taxonomy" id="2053191"/>
    <lineage>
        <taxon>Bacteria</taxon>
        <taxon>Bacillati</taxon>
        <taxon>Actinomycetota</taxon>
        <taxon>Actinomycetes</taxon>
        <taxon>Micrococcales</taxon>
        <taxon>Microbacteriaceae</taxon>
        <taxon>Microbacterium</taxon>
    </lineage>
</organism>
<accession>A0A917IDG6</accession>
<name>A0A917IDG6_9MICO</name>
<sequence length="95" mass="10474">MDDIAHLPEAVGQMALLELGPDTLRAVRVTVDPVERTALLEVVPRSLSYDERMRIMTAVAELQRVFDEDVAIMPAIVDEIDDATPTPARQLTFAA</sequence>
<reference evidence="1" key="1">
    <citation type="journal article" date="2014" name="Int. J. Syst. Evol. Microbiol.">
        <title>Complete genome sequence of Corynebacterium casei LMG S-19264T (=DSM 44701T), isolated from a smear-ripened cheese.</title>
        <authorList>
            <consortium name="US DOE Joint Genome Institute (JGI-PGF)"/>
            <person name="Walter F."/>
            <person name="Albersmeier A."/>
            <person name="Kalinowski J."/>
            <person name="Ruckert C."/>
        </authorList>
    </citation>
    <scope>NUCLEOTIDE SEQUENCE</scope>
    <source>
        <strain evidence="1">CGMCC 1.15794</strain>
    </source>
</reference>
<dbReference type="AlphaFoldDB" id="A0A917IDG6"/>
<evidence type="ECO:0000313" key="1">
    <source>
        <dbReference type="EMBL" id="GGH36447.1"/>
    </source>
</evidence>
<reference evidence="1" key="2">
    <citation type="submission" date="2020-09" db="EMBL/GenBank/DDBJ databases">
        <authorList>
            <person name="Sun Q."/>
            <person name="Zhou Y."/>
        </authorList>
    </citation>
    <scope>NUCLEOTIDE SEQUENCE</scope>
    <source>
        <strain evidence="1">CGMCC 1.15794</strain>
    </source>
</reference>
<dbReference type="RefSeq" id="WP_188754740.1">
    <property type="nucleotide sequence ID" value="NZ_BMJY01000002.1"/>
</dbReference>
<protein>
    <submittedName>
        <fullName evidence="1">Uncharacterized protein</fullName>
    </submittedName>
</protein>
<dbReference type="EMBL" id="BMJY01000002">
    <property type="protein sequence ID" value="GGH36447.1"/>
    <property type="molecule type" value="Genomic_DNA"/>
</dbReference>
<evidence type="ECO:0000313" key="2">
    <source>
        <dbReference type="Proteomes" id="UP000657592"/>
    </source>
</evidence>
<gene>
    <name evidence="1" type="ORF">GCM10010921_05610</name>
</gene>
<proteinExistence type="predicted"/>
<comment type="caution">
    <text evidence="1">The sequence shown here is derived from an EMBL/GenBank/DDBJ whole genome shotgun (WGS) entry which is preliminary data.</text>
</comment>